<organism evidence="2 3">
    <name type="scientific">Pseudoluteimonas lycopersici</name>
    <dbReference type="NCBI Taxonomy" id="1324796"/>
    <lineage>
        <taxon>Bacteria</taxon>
        <taxon>Pseudomonadati</taxon>
        <taxon>Pseudomonadota</taxon>
        <taxon>Gammaproteobacteria</taxon>
        <taxon>Lysobacterales</taxon>
        <taxon>Lysobacteraceae</taxon>
        <taxon>Pseudoluteimonas</taxon>
    </lineage>
</organism>
<dbReference type="EMBL" id="CP041742">
    <property type="protein sequence ID" value="QDQ73343.1"/>
    <property type="molecule type" value="Genomic_DNA"/>
</dbReference>
<dbReference type="OrthoDB" id="5625505at2"/>
<gene>
    <name evidence="2" type="ORF">FNZ56_05395</name>
</gene>
<dbReference type="InterPro" id="IPR009875">
    <property type="entry name" value="PilZ_domain"/>
</dbReference>
<evidence type="ECO:0000313" key="2">
    <source>
        <dbReference type="EMBL" id="QDQ73343.1"/>
    </source>
</evidence>
<dbReference type="GO" id="GO:0035438">
    <property type="term" value="F:cyclic-di-GMP binding"/>
    <property type="evidence" value="ECO:0007669"/>
    <property type="project" value="InterPro"/>
</dbReference>
<sequence length="116" mass="13232">MIDEFRRAPRRKVSENVLVTDAMTERVVGRIGNLSETGMLLIANLPLNDDALYQLRFPLRDDVGHDSHCEFGAHQLWQEEAGTPGLYWIGLRFIAIPDEQAERLQRWINAPGGVFE</sequence>
<accession>A0A516V4A9</accession>
<protein>
    <submittedName>
        <fullName evidence="2">PilZ domain-containing protein</fullName>
    </submittedName>
</protein>
<dbReference type="RefSeq" id="WP_143878856.1">
    <property type="nucleotide sequence ID" value="NZ_BAABLZ010000001.1"/>
</dbReference>
<keyword evidence="3" id="KW-1185">Reference proteome</keyword>
<dbReference type="AlphaFoldDB" id="A0A516V4A9"/>
<feature type="domain" description="PilZ" evidence="1">
    <location>
        <begin position="6"/>
        <end position="109"/>
    </location>
</feature>
<proteinExistence type="predicted"/>
<dbReference type="SUPFAM" id="SSF141371">
    <property type="entry name" value="PilZ domain-like"/>
    <property type="match status" value="1"/>
</dbReference>
<dbReference type="Proteomes" id="UP000315891">
    <property type="component" value="Chromosome"/>
</dbReference>
<evidence type="ECO:0000259" key="1">
    <source>
        <dbReference type="Pfam" id="PF07238"/>
    </source>
</evidence>
<reference evidence="2 3" key="1">
    <citation type="submission" date="2019-07" db="EMBL/GenBank/DDBJ databases">
        <title>Lysobacter weifangensis sp. nov., isolated from bensulfuron-methyl contaminated farmland soil.</title>
        <authorList>
            <person name="Zhao H."/>
        </authorList>
    </citation>
    <scope>NUCLEOTIDE SEQUENCE [LARGE SCALE GENOMIC DNA]</scope>
    <source>
        <strain evidence="2 3">CC-Bw-6</strain>
    </source>
</reference>
<name>A0A516V4A9_9GAMM</name>
<dbReference type="Gene3D" id="2.40.10.220">
    <property type="entry name" value="predicted glycosyltransferase like domains"/>
    <property type="match status" value="1"/>
</dbReference>
<evidence type="ECO:0000313" key="3">
    <source>
        <dbReference type="Proteomes" id="UP000315891"/>
    </source>
</evidence>
<dbReference type="Pfam" id="PF07238">
    <property type="entry name" value="PilZ"/>
    <property type="match status" value="1"/>
</dbReference>